<comment type="similarity">
    <text evidence="1 13">Belongs to the Nth/MutY family.</text>
</comment>
<dbReference type="GO" id="GO:0140078">
    <property type="term" value="F:class I DNA-(apurinic or apyrimidinic site) endonuclease activity"/>
    <property type="evidence" value="ECO:0007669"/>
    <property type="project" value="UniProtKB-EC"/>
</dbReference>
<keyword evidence="7 13" id="KW-0411">Iron-sulfur</keyword>
<dbReference type="PANTHER" id="PTHR10359">
    <property type="entry name" value="A/G-SPECIFIC ADENINE GLYCOSYLASE/ENDONUCLEASE III"/>
    <property type="match status" value="1"/>
</dbReference>
<feature type="binding site" evidence="13">
    <location>
        <position position="204"/>
    </location>
    <ligand>
        <name>[4Fe-4S] cluster</name>
        <dbReference type="ChEBI" id="CHEBI:49883"/>
    </ligand>
</feature>
<dbReference type="PIRSF" id="PIRSF001435">
    <property type="entry name" value="Nth"/>
    <property type="match status" value="1"/>
</dbReference>
<comment type="cofactor">
    <cofactor evidence="13">
        <name>[4Fe-4S] cluster</name>
        <dbReference type="ChEBI" id="CHEBI:49883"/>
    </cofactor>
    <text evidence="13">Binds 1 [4Fe-4S] cluster.</text>
</comment>
<dbReference type="Pfam" id="PF00730">
    <property type="entry name" value="HhH-GPD"/>
    <property type="match status" value="1"/>
</dbReference>
<feature type="domain" description="HhH-GPD" evidence="14">
    <location>
        <begin position="44"/>
        <end position="192"/>
    </location>
</feature>
<keyword evidence="8 13" id="KW-0238">DNA-binding</keyword>
<evidence type="ECO:0000256" key="6">
    <source>
        <dbReference type="ARBA" id="ARBA00023004"/>
    </source>
</evidence>
<keyword evidence="6 13" id="KW-0408">Iron</keyword>
<keyword evidence="15" id="KW-0540">Nuclease</keyword>
<dbReference type="PROSITE" id="PS01155">
    <property type="entry name" value="ENDONUCLEASE_III_2"/>
    <property type="match status" value="1"/>
</dbReference>
<dbReference type="InterPro" id="IPR003265">
    <property type="entry name" value="HhH-GPD_domain"/>
</dbReference>
<dbReference type="InterPro" id="IPR004036">
    <property type="entry name" value="Endonuclease-III-like_CS2"/>
</dbReference>
<evidence type="ECO:0000256" key="13">
    <source>
        <dbReference type="HAMAP-Rule" id="MF_00942"/>
    </source>
</evidence>
<dbReference type="HAMAP" id="MF_00942">
    <property type="entry name" value="Nth"/>
    <property type="match status" value="1"/>
</dbReference>
<gene>
    <name evidence="13 15" type="primary">nth</name>
    <name evidence="15" type="ORF">OdinLCB4_002695</name>
</gene>
<dbReference type="AlphaFoldDB" id="A0AAF0IDA1"/>
<comment type="function">
    <text evidence="13">DNA repair enzyme that has both DNA N-glycosylase activity and AP-lyase activity. The DNA N-glycosylase activity releases various damaged pyrimidines from DNA by cleaving the N-glycosidic bond, leaving an AP (apurinic/apyrimidinic) site. The AP-lyase activity cleaves the phosphodiester bond 3' to the AP site by a beta-elimination, leaving a 3'-terminal unsaturated sugar and a product with a terminal 5'-phosphate.</text>
</comment>
<evidence type="ECO:0000313" key="15">
    <source>
        <dbReference type="EMBL" id="WEU40842.1"/>
    </source>
</evidence>
<evidence type="ECO:0000259" key="14">
    <source>
        <dbReference type="SMART" id="SM00478"/>
    </source>
</evidence>
<evidence type="ECO:0000256" key="9">
    <source>
        <dbReference type="ARBA" id="ARBA00023204"/>
    </source>
</evidence>
<accession>A0AAF0IDA1</accession>
<feature type="binding site" evidence="13">
    <location>
        <position position="201"/>
    </location>
    <ligand>
        <name>[4Fe-4S] cluster</name>
        <dbReference type="ChEBI" id="CHEBI:49883"/>
    </ligand>
</feature>
<dbReference type="EMBL" id="CP091871">
    <property type="protein sequence ID" value="WEU40842.1"/>
    <property type="molecule type" value="Genomic_DNA"/>
</dbReference>
<evidence type="ECO:0000313" key="16">
    <source>
        <dbReference type="Proteomes" id="UP000186851"/>
    </source>
</evidence>
<dbReference type="SMART" id="SM00478">
    <property type="entry name" value="ENDO3c"/>
    <property type="match status" value="1"/>
</dbReference>
<protein>
    <recommendedName>
        <fullName evidence="13">Endonuclease III</fullName>
        <ecNumber evidence="13">4.2.99.18</ecNumber>
    </recommendedName>
    <alternativeName>
        <fullName evidence="13">DNA-(apurinic or apyrimidinic site) lyase</fullName>
    </alternativeName>
</protein>
<evidence type="ECO:0000256" key="1">
    <source>
        <dbReference type="ARBA" id="ARBA00008343"/>
    </source>
</evidence>
<dbReference type="GO" id="GO:0006285">
    <property type="term" value="P:base-excision repair, AP site formation"/>
    <property type="evidence" value="ECO:0007669"/>
    <property type="project" value="TreeGrafter"/>
</dbReference>
<keyword evidence="3 13" id="KW-0479">Metal-binding</keyword>
<sequence length="216" mass="23845">MVVELNASRDKVAGILSILKKEYPNARIKLRFNNPFQLLIATILSAQCTDDQVNKVTEVLFKKYSTPAELAAADITELEGIIHSTGFYKNKARNIKKAAQLIADKFNGEVPKRMSDLLELPGVARKTANIVLTDGYGIIEGIAVDTHVRRLSKRLGLSESEDPEKIELDLMELIPRADWGVIAHLLQAHGRSVCTAKNPNCNGCSLNKLCPSAFKF</sequence>
<dbReference type="GO" id="GO:0051539">
    <property type="term" value="F:4 iron, 4 sulfur cluster binding"/>
    <property type="evidence" value="ECO:0007669"/>
    <property type="project" value="UniProtKB-UniRule"/>
</dbReference>
<dbReference type="InterPro" id="IPR011257">
    <property type="entry name" value="DNA_glycosylase"/>
</dbReference>
<name>A0AAF0IDA1_ODILC</name>
<dbReference type="EC" id="4.2.99.18" evidence="13"/>
<dbReference type="KEGG" id="oyw:OdinLCB4_002695"/>
<keyword evidence="5 13" id="KW-0378">Hydrolase</keyword>
<dbReference type="GO" id="GO:0003677">
    <property type="term" value="F:DNA binding"/>
    <property type="evidence" value="ECO:0007669"/>
    <property type="project" value="UniProtKB-UniRule"/>
</dbReference>
<feature type="binding site" evidence="13">
    <location>
        <position position="194"/>
    </location>
    <ligand>
        <name>[4Fe-4S] cluster</name>
        <dbReference type="ChEBI" id="CHEBI:49883"/>
    </ligand>
</feature>
<dbReference type="InterPro" id="IPR005759">
    <property type="entry name" value="Nth"/>
</dbReference>
<evidence type="ECO:0000256" key="8">
    <source>
        <dbReference type="ARBA" id="ARBA00023125"/>
    </source>
</evidence>
<keyword evidence="10 13" id="KW-0456">Lyase</keyword>
<dbReference type="FunFam" id="1.10.340.30:FF:000001">
    <property type="entry name" value="Endonuclease III"/>
    <property type="match status" value="1"/>
</dbReference>
<keyword evidence="9 13" id="KW-0234">DNA repair</keyword>
<dbReference type="InterPro" id="IPR023170">
    <property type="entry name" value="HhH_base_excis_C"/>
</dbReference>
<dbReference type="SMART" id="SM00525">
    <property type="entry name" value="FES"/>
    <property type="match status" value="1"/>
</dbReference>
<evidence type="ECO:0000256" key="7">
    <source>
        <dbReference type="ARBA" id="ARBA00023014"/>
    </source>
</evidence>
<dbReference type="GO" id="GO:0141016">
    <property type="term" value="F:G/T mismatch-specific thymine-DNA glycosylase activity"/>
    <property type="evidence" value="ECO:0007669"/>
    <property type="project" value="UniProtKB-EC"/>
</dbReference>
<evidence type="ECO:0000256" key="12">
    <source>
        <dbReference type="ARBA" id="ARBA00052915"/>
    </source>
</evidence>
<proteinExistence type="inferred from homology"/>
<evidence type="ECO:0000256" key="3">
    <source>
        <dbReference type="ARBA" id="ARBA00022723"/>
    </source>
</evidence>
<reference evidence="15" key="2">
    <citation type="journal article" date="2022" name="Nat. Microbiol.">
        <title>A closed Candidatus Odinarchaeum chromosome exposes Asgard archaeal viruses.</title>
        <authorList>
            <person name="Tamarit D."/>
            <person name="Caceres E.F."/>
            <person name="Krupovic M."/>
            <person name="Nijland R."/>
            <person name="Eme L."/>
            <person name="Robinson N.P."/>
            <person name="Ettema T.J.G."/>
        </authorList>
    </citation>
    <scope>NUCLEOTIDE SEQUENCE</scope>
    <source>
        <strain evidence="15">LCB_4</strain>
    </source>
</reference>
<organism evidence="15 16">
    <name type="scientific">Odinarchaeota yellowstonii (strain LCB_4)</name>
    <dbReference type="NCBI Taxonomy" id="1841599"/>
    <lineage>
        <taxon>Archaea</taxon>
        <taxon>Promethearchaeati</taxon>
        <taxon>Candidatus Odinarchaeota</taxon>
        <taxon>Candidatus Odinarchaeia</taxon>
        <taxon>Candidatus Odinarchaeales</taxon>
        <taxon>Candidatus Odinarchaeaceae</taxon>
        <taxon>Candidatus Odinarchaeum</taxon>
    </lineage>
</organism>
<dbReference type="PANTHER" id="PTHR10359:SF18">
    <property type="entry name" value="ENDONUCLEASE III"/>
    <property type="match status" value="1"/>
</dbReference>
<keyword evidence="15" id="KW-0255">Endonuclease</keyword>
<evidence type="ECO:0000256" key="2">
    <source>
        <dbReference type="ARBA" id="ARBA00022485"/>
    </source>
</evidence>
<dbReference type="SUPFAM" id="SSF48150">
    <property type="entry name" value="DNA-glycosylase"/>
    <property type="match status" value="1"/>
</dbReference>
<keyword evidence="2 13" id="KW-0004">4Fe-4S</keyword>
<evidence type="ECO:0000256" key="11">
    <source>
        <dbReference type="ARBA" id="ARBA00023295"/>
    </source>
</evidence>
<dbReference type="NCBIfam" id="TIGR01083">
    <property type="entry name" value="nth"/>
    <property type="match status" value="1"/>
</dbReference>
<comment type="catalytic activity">
    <reaction evidence="12">
        <text>Hydrolyzes mismatched double-stranded DNA and polynucleotides, releasing free thymine.</text>
        <dbReference type="EC" id="3.2.2.29"/>
    </reaction>
</comment>
<keyword evidence="4 13" id="KW-0227">DNA damage</keyword>
<keyword evidence="11 13" id="KW-0326">Glycosidase</keyword>
<dbReference type="Gene3D" id="1.10.1670.10">
    <property type="entry name" value="Helix-hairpin-Helix base-excision DNA repair enzymes (C-terminal)"/>
    <property type="match status" value="1"/>
</dbReference>
<evidence type="ECO:0000256" key="4">
    <source>
        <dbReference type="ARBA" id="ARBA00022763"/>
    </source>
</evidence>
<dbReference type="GO" id="GO:0046872">
    <property type="term" value="F:metal ion binding"/>
    <property type="evidence" value="ECO:0007669"/>
    <property type="project" value="UniProtKB-KW"/>
</dbReference>
<dbReference type="Proteomes" id="UP000186851">
    <property type="component" value="Chromosome"/>
</dbReference>
<evidence type="ECO:0000256" key="5">
    <source>
        <dbReference type="ARBA" id="ARBA00022801"/>
    </source>
</evidence>
<evidence type="ECO:0000256" key="10">
    <source>
        <dbReference type="ARBA" id="ARBA00023239"/>
    </source>
</evidence>
<dbReference type="FunFam" id="1.10.1670.10:FF:000001">
    <property type="entry name" value="Endonuclease III"/>
    <property type="match status" value="1"/>
</dbReference>
<dbReference type="Gene3D" id="1.10.340.30">
    <property type="entry name" value="Hypothetical protein, domain 2"/>
    <property type="match status" value="1"/>
</dbReference>
<comment type="catalytic activity">
    <reaction evidence="13">
        <text>2'-deoxyribonucleotide-(2'-deoxyribose 5'-phosphate)-2'-deoxyribonucleotide-DNA = a 3'-end 2'-deoxyribonucleotide-(2,3-dehydro-2,3-deoxyribose 5'-phosphate)-DNA + a 5'-end 5'-phospho-2'-deoxyribonucleoside-DNA + H(+)</text>
        <dbReference type="Rhea" id="RHEA:66592"/>
        <dbReference type="Rhea" id="RHEA-COMP:13180"/>
        <dbReference type="Rhea" id="RHEA-COMP:16897"/>
        <dbReference type="Rhea" id="RHEA-COMP:17067"/>
        <dbReference type="ChEBI" id="CHEBI:15378"/>
        <dbReference type="ChEBI" id="CHEBI:136412"/>
        <dbReference type="ChEBI" id="CHEBI:157695"/>
        <dbReference type="ChEBI" id="CHEBI:167181"/>
        <dbReference type="EC" id="4.2.99.18"/>
    </reaction>
</comment>
<feature type="binding site" evidence="13">
    <location>
        <position position="210"/>
    </location>
    <ligand>
        <name>[4Fe-4S] cluster</name>
        <dbReference type="ChEBI" id="CHEBI:49883"/>
    </ligand>
</feature>
<dbReference type="CDD" id="cd00056">
    <property type="entry name" value="ENDO3c"/>
    <property type="match status" value="1"/>
</dbReference>
<dbReference type="InterPro" id="IPR003651">
    <property type="entry name" value="Endonuclease3_FeS-loop_motif"/>
</dbReference>
<reference evidence="15" key="1">
    <citation type="journal article" date="2017" name="Nature">
        <title>Asgard archaea illuminate the origin of eukaryotic cellular complexity.</title>
        <authorList>
            <person name="Zaremba-Niedzwiedzka K."/>
            <person name="Caceres E.F."/>
            <person name="Saw J.H."/>
            <person name="Backstrom D."/>
            <person name="Juzokaite L."/>
            <person name="Vancaester E."/>
            <person name="Seitz K.W."/>
            <person name="Anantharaman K."/>
            <person name="Starnawski P."/>
            <person name="Kjeldsen K.U."/>
            <person name="Scott M.B."/>
            <person name="Nunoura T."/>
            <person name="Banfield J.F."/>
            <person name="Schramm A."/>
            <person name="Baker B.J."/>
            <person name="Spang A."/>
            <person name="Ettema T.J.G."/>
        </authorList>
    </citation>
    <scope>NUCLEOTIDE SEQUENCE</scope>
    <source>
        <strain evidence="15">LCB_4</strain>
    </source>
</reference>